<name>C1BQ45_CALRO</name>
<sequence length="365" mass="42669">MSPRPGSFRFFFLVSMILLGLGVLWYILDDSVDFEAKLSHRLFECQRKMAQSMRRLPRRNFNLSHTDKDSYKGPIVLGWDPQRNRIINDYLPKNENVFTVLPRHVDPLTTDMLFIIKTRVDGFSNRNRTRSLWGKLLHILKPSARVIFIIGRTDLNSLNTKRLNEEINTHGDILQVNVSDSYYNLTLKTLAAHKFVVDKEWILEPEYVMILDDDMFLNVPLFLRKMKEMSDQCQGPLLHGYFSNNYFPVQDGLTQKLSSRWGAPSYMLVDKVYPAYVYGVHVTMSHETVKCLYEEAYNLPFFHIDDVFINGFCAYRCGIQPQRFIGVNILVTRFIPNETISCMHVHQDPMFQSVVKHYNLSHLVK</sequence>
<dbReference type="EC" id="2.4.1.-" evidence="10"/>
<dbReference type="GO" id="GO:0016758">
    <property type="term" value="F:hexosyltransferase activity"/>
    <property type="evidence" value="ECO:0007669"/>
    <property type="project" value="InterPro"/>
</dbReference>
<keyword evidence="9 10" id="KW-0472">Membrane</keyword>
<dbReference type="PANTHER" id="PTHR11214:SF314">
    <property type="entry name" value="HEXOSYLTRANSFERASE"/>
    <property type="match status" value="1"/>
</dbReference>
<dbReference type="GO" id="GO:0000139">
    <property type="term" value="C:Golgi membrane"/>
    <property type="evidence" value="ECO:0007669"/>
    <property type="project" value="UniProtKB-SubCell"/>
</dbReference>
<evidence type="ECO:0000256" key="7">
    <source>
        <dbReference type="ARBA" id="ARBA00022989"/>
    </source>
</evidence>
<dbReference type="GO" id="GO:0006493">
    <property type="term" value="P:protein O-linked glycosylation"/>
    <property type="evidence" value="ECO:0007669"/>
    <property type="project" value="TreeGrafter"/>
</dbReference>
<dbReference type="AlphaFoldDB" id="C1BQ45"/>
<organism evidence="11">
    <name type="scientific">Caligus rogercresseyi</name>
    <name type="common">Sea louse</name>
    <dbReference type="NCBI Taxonomy" id="217165"/>
    <lineage>
        <taxon>Eukaryota</taxon>
        <taxon>Metazoa</taxon>
        <taxon>Ecdysozoa</taxon>
        <taxon>Arthropoda</taxon>
        <taxon>Crustacea</taxon>
        <taxon>Multicrustacea</taxon>
        <taxon>Hexanauplia</taxon>
        <taxon>Copepoda</taxon>
        <taxon>Siphonostomatoida</taxon>
        <taxon>Caligidae</taxon>
        <taxon>Caligus</taxon>
    </lineage>
</organism>
<proteinExistence type="evidence at transcript level"/>
<comment type="subcellular location">
    <subcellularLocation>
        <location evidence="1 10">Golgi apparatus membrane</location>
        <topology evidence="1 10">Single-pass type II membrane protein</topology>
    </subcellularLocation>
</comment>
<evidence type="ECO:0000256" key="2">
    <source>
        <dbReference type="ARBA" id="ARBA00008661"/>
    </source>
</evidence>
<evidence type="ECO:0000256" key="8">
    <source>
        <dbReference type="ARBA" id="ARBA00023034"/>
    </source>
</evidence>
<reference evidence="11" key="1">
    <citation type="submission" date="2009-03" db="EMBL/GenBank/DDBJ databases">
        <title>Caligus rogercresseyi ESTs and full-length cDNAs.</title>
        <authorList>
            <person name="Yasuike M."/>
            <person name="von Schalburg K."/>
            <person name="Cooper G."/>
            <person name="Leong J."/>
            <person name="Jones S.R.M."/>
            <person name="Koop B.F."/>
        </authorList>
    </citation>
    <scope>NUCLEOTIDE SEQUENCE</scope>
    <source>
        <tissue evidence="11">Whole tissue</tissue>
    </source>
</reference>
<keyword evidence="8 10" id="KW-0333">Golgi apparatus</keyword>
<dbReference type="EMBL" id="BT076724">
    <property type="protein sequence ID" value="ACO11148.1"/>
    <property type="molecule type" value="mRNA"/>
</dbReference>
<evidence type="ECO:0000256" key="5">
    <source>
        <dbReference type="ARBA" id="ARBA00022692"/>
    </source>
</evidence>
<keyword evidence="4 11" id="KW-0808">Transferase</keyword>
<dbReference type="PANTHER" id="PTHR11214">
    <property type="entry name" value="BETA-1,3-N-ACETYLGLUCOSAMINYLTRANSFERASE"/>
    <property type="match status" value="1"/>
</dbReference>
<evidence type="ECO:0000256" key="3">
    <source>
        <dbReference type="ARBA" id="ARBA00022676"/>
    </source>
</evidence>
<dbReference type="InterPro" id="IPR002659">
    <property type="entry name" value="Glyco_trans_31"/>
</dbReference>
<evidence type="ECO:0000256" key="10">
    <source>
        <dbReference type="RuleBase" id="RU363063"/>
    </source>
</evidence>
<keyword evidence="5 10" id="KW-0812">Transmembrane</keyword>
<evidence type="ECO:0000256" key="6">
    <source>
        <dbReference type="ARBA" id="ARBA00022968"/>
    </source>
</evidence>
<evidence type="ECO:0000256" key="1">
    <source>
        <dbReference type="ARBA" id="ARBA00004323"/>
    </source>
</evidence>
<evidence type="ECO:0000256" key="4">
    <source>
        <dbReference type="ARBA" id="ARBA00022679"/>
    </source>
</evidence>
<evidence type="ECO:0000313" key="11">
    <source>
        <dbReference type="EMBL" id="ACO11148.1"/>
    </source>
</evidence>
<accession>C1BQ45</accession>
<dbReference type="Gene3D" id="3.90.550.50">
    <property type="match status" value="1"/>
</dbReference>
<keyword evidence="7 10" id="KW-1133">Transmembrane helix</keyword>
<gene>
    <name evidence="11" type="primary">B3GT1</name>
</gene>
<protein>
    <recommendedName>
        <fullName evidence="10">Hexosyltransferase</fullName>
        <ecNumber evidence="10">2.4.1.-</ecNumber>
    </recommendedName>
</protein>
<keyword evidence="6 10" id="KW-0735">Signal-anchor</keyword>
<comment type="similarity">
    <text evidence="2 10">Belongs to the glycosyltransferase 31 family.</text>
</comment>
<evidence type="ECO:0000256" key="9">
    <source>
        <dbReference type="ARBA" id="ARBA00023136"/>
    </source>
</evidence>
<feature type="transmembrane region" description="Helical" evidence="10">
    <location>
        <begin position="7"/>
        <end position="28"/>
    </location>
</feature>
<dbReference type="Pfam" id="PF01762">
    <property type="entry name" value="Galactosyl_T"/>
    <property type="match status" value="1"/>
</dbReference>
<keyword evidence="3 10" id="KW-0328">Glycosyltransferase</keyword>